<keyword evidence="1" id="KW-0547">Nucleotide-binding</keyword>
<dbReference type="Pfam" id="PF00069">
    <property type="entry name" value="Pkinase"/>
    <property type="match status" value="1"/>
</dbReference>
<dbReference type="GO" id="GO:0005886">
    <property type="term" value="C:plasma membrane"/>
    <property type="evidence" value="ECO:0007669"/>
    <property type="project" value="TreeGrafter"/>
</dbReference>
<feature type="non-terminal residue" evidence="4">
    <location>
        <position position="1"/>
    </location>
</feature>
<reference evidence="4 5" key="1">
    <citation type="submission" date="2014-04" db="EMBL/GenBank/DDBJ databases">
        <authorList>
            <consortium name="DOE Joint Genome Institute"/>
            <person name="Kuo A."/>
            <person name="Girlanda M."/>
            <person name="Perotto S."/>
            <person name="Kohler A."/>
            <person name="Nagy L.G."/>
            <person name="Floudas D."/>
            <person name="Copeland A."/>
            <person name="Barry K.W."/>
            <person name="Cichocki N."/>
            <person name="Veneault-Fourrey C."/>
            <person name="LaButti K."/>
            <person name="Lindquist E.A."/>
            <person name="Lipzen A."/>
            <person name="Lundell T."/>
            <person name="Morin E."/>
            <person name="Murat C."/>
            <person name="Sun H."/>
            <person name="Tunlid A."/>
            <person name="Henrissat B."/>
            <person name="Grigoriev I.V."/>
            <person name="Hibbett D.S."/>
            <person name="Martin F."/>
            <person name="Nordberg H.P."/>
            <person name="Cantor M.N."/>
            <person name="Hua S.X."/>
        </authorList>
    </citation>
    <scope>NUCLEOTIDE SEQUENCE [LARGE SCALE GENOMIC DNA]</scope>
    <source>
        <strain evidence="4 5">MUT 4182</strain>
    </source>
</reference>
<keyword evidence="5" id="KW-1185">Reference proteome</keyword>
<feature type="domain" description="Protein kinase" evidence="3">
    <location>
        <begin position="1"/>
        <end position="103"/>
    </location>
</feature>
<keyword evidence="2" id="KW-0067">ATP-binding</keyword>
<organism evidence="4 5">
    <name type="scientific">Tulasnella calospora MUT 4182</name>
    <dbReference type="NCBI Taxonomy" id="1051891"/>
    <lineage>
        <taxon>Eukaryota</taxon>
        <taxon>Fungi</taxon>
        <taxon>Dikarya</taxon>
        <taxon>Basidiomycota</taxon>
        <taxon>Agaricomycotina</taxon>
        <taxon>Agaricomycetes</taxon>
        <taxon>Cantharellales</taxon>
        <taxon>Tulasnellaceae</taxon>
        <taxon>Tulasnella</taxon>
    </lineage>
</organism>
<dbReference type="InterPro" id="IPR000719">
    <property type="entry name" value="Prot_kinase_dom"/>
</dbReference>
<dbReference type="PANTHER" id="PTHR27001:SF931">
    <property type="entry name" value="OS11G0664100 PROTEIN"/>
    <property type="match status" value="1"/>
</dbReference>
<protein>
    <recommendedName>
        <fullName evidence="3">Protein kinase domain-containing protein</fullName>
    </recommendedName>
</protein>
<sequence>YAHEVEVMAGLSHENIVRLIGFVEDIKNGTAWIVLSWEPNGNVSEFLQGGYWEIPERVSLIKDTFDGIKYLHTRQPPICHGDLKSVSKSIQSSWNIASHPSMS</sequence>
<dbReference type="EMBL" id="KN823018">
    <property type="protein sequence ID" value="KIO26848.1"/>
    <property type="molecule type" value="Genomic_DNA"/>
</dbReference>
<dbReference type="AlphaFoldDB" id="A0A0C3KZR2"/>
<evidence type="ECO:0000313" key="5">
    <source>
        <dbReference type="Proteomes" id="UP000054248"/>
    </source>
</evidence>
<evidence type="ECO:0000313" key="4">
    <source>
        <dbReference type="EMBL" id="KIO26848.1"/>
    </source>
</evidence>
<evidence type="ECO:0000256" key="2">
    <source>
        <dbReference type="ARBA" id="ARBA00022840"/>
    </source>
</evidence>
<gene>
    <name evidence="4" type="ORF">M407DRAFT_74011</name>
</gene>
<accession>A0A0C3KZR2</accession>
<dbReference type="GO" id="GO:0005524">
    <property type="term" value="F:ATP binding"/>
    <property type="evidence" value="ECO:0007669"/>
    <property type="project" value="UniProtKB-KW"/>
</dbReference>
<dbReference type="PROSITE" id="PS50011">
    <property type="entry name" value="PROTEIN_KINASE_DOM"/>
    <property type="match status" value="1"/>
</dbReference>
<dbReference type="Proteomes" id="UP000054248">
    <property type="component" value="Unassembled WGS sequence"/>
</dbReference>
<dbReference type="OrthoDB" id="410920at2759"/>
<name>A0A0C3KZR2_9AGAM</name>
<evidence type="ECO:0000256" key="1">
    <source>
        <dbReference type="ARBA" id="ARBA00022741"/>
    </source>
</evidence>
<dbReference type="STRING" id="1051891.A0A0C3KZR2"/>
<dbReference type="Gene3D" id="1.10.510.10">
    <property type="entry name" value="Transferase(Phosphotransferase) domain 1"/>
    <property type="match status" value="1"/>
</dbReference>
<evidence type="ECO:0000259" key="3">
    <source>
        <dbReference type="PROSITE" id="PS50011"/>
    </source>
</evidence>
<dbReference type="GO" id="GO:0004672">
    <property type="term" value="F:protein kinase activity"/>
    <property type="evidence" value="ECO:0007669"/>
    <property type="project" value="InterPro"/>
</dbReference>
<proteinExistence type="predicted"/>
<dbReference type="SUPFAM" id="SSF56112">
    <property type="entry name" value="Protein kinase-like (PK-like)"/>
    <property type="match status" value="1"/>
</dbReference>
<dbReference type="HOGENOM" id="CLU_000288_7_22_1"/>
<dbReference type="PANTHER" id="PTHR27001">
    <property type="entry name" value="OS01G0253100 PROTEIN"/>
    <property type="match status" value="1"/>
</dbReference>
<reference evidence="5" key="2">
    <citation type="submission" date="2015-01" db="EMBL/GenBank/DDBJ databases">
        <title>Evolutionary Origins and Diversification of the Mycorrhizal Mutualists.</title>
        <authorList>
            <consortium name="DOE Joint Genome Institute"/>
            <consortium name="Mycorrhizal Genomics Consortium"/>
            <person name="Kohler A."/>
            <person name="Kuo A."/>
            <person name="Nagy L.G."/>
            <person name="Floudas D."/>
            <person name="Copeland A."/>
            <person name="Barry K.W."/>
            <person name="Cichocki N."/>
            <person name="Veneault-Fourrey C."/>
            <person name="LaButti K."/>
            <person name="Lindquist E.A."/>
            <person name="Lipzen A."/>
            <person name="Lundell T."/>
            <person name="Morin E."/>
            <person name="Murat C."/>
            <person name="Riley R."/>
            <person name="Ohm R."/>
            <person name="Sun H."/>
            <person name="Tunlid A."/>
            <person name="Henrissat B."/>
            <person name="Grigoriev I.V."/>
            <person name="Hibbett D.S."/>
            <person name="Martin F."/>
        </authorList>
    </citation>
    <scope>NUCLEOTIDE SEQUENCE [LARGE SCALE GENOMIC DNA]</scope>
    <source>
        <strain evidence="5">MUT 4182</strain>
    </source>
</reference>
<dbReference type="InterPro" id="IPR011009">
    <property type="entry name" value="Kinase-like_dom_sf"/>
</dbReference>